<dbReference type="SUPFAM" id="SSF159888">
    <property type="entry name" value="YdhG-like"/>
    <property type="match status" value="1"/>
</dbReference>
<dbReference type="Proteomes" id="UP000475249">
    <property type="component" value="Unassembled WGS sequence"/>
</dbReference>
<dbReference type="RefSeq" id="WP_161434890.1">
    <property type="nucleotide sequence ID" value="NZ_WXYO01000003.1"/>
</dbReference>
<dbReference type="Gene3D" id="3.90.1150.200">
    <property type="match status" value="1"/>
</dbReference>
<name>A0A6L9EAX1_9FLAO</name>
<dbReference type="InterPro" id="IPR014922">
    <property type="entry name" value="YdhG-like"/>
</dbReference>
<dbReference type="EMBL" id="WXYO01000003">
    <property type="protein sequence ID" value="NAS11850.1"/>
    <property type="molecule type" value="Genomic_DNA"/>
</dbReference>
<comment type="caution">
    <text evidence="2">The sequence shown here is derived from an EMBL/GenBank/DDBJ whole genome shotgun (WGS) entry which is preliminary data.</text>
</comment>
<dbReference type="Pfam" id="PF08818">
    <property type="entry name" value="DUF1801"/>
    <property type="match status" value="1"/>
</dbReference>
<dbReference type="AlphaFoldDB" id="A0A6L9EAX1"/>
<accession>A0A6L9EAX1</accession>
<keyword evidence="3" id="KW-1185">Reference proteome</keyword>
<evidence type="ECO:0000259" key="1">
    <source>
        <dbReference type="Pfam" id="PF08818"/>
    </source>
</evidence>
<reference evidence="2 3" key="1">
    <citation type="submission" date="2020-01" db="EMBL/GenBank/DDBJ databases">
        <title>Bacteria diversity of Porities sp.</title>
        <authorList>
            <person name="Wang G."/>
        </authorList>
    </citation>
    <scope>NUCLEOTIDE SEQUENCE [LARGE SCALE GENOMIC DNA]</scope>
    <source>
        <strain evidence="2 3">R33</strain>
    </source>
</reference>
<gene>
    <name evidence="2" type="ORF">GTQ38_07555</name>
</gene>
<feature type="domain" description="YdhG-like" evidence="1">
    <location>
        <begin position="22"/>
        <end position="107"/>
    </location>
</feature>
<proteinExistence type="predicted"/>
<sequence>MNYNSQISDYIAGATEEQVIVLEELRELVHRSVSEVREEIKWKMPVFNNGKDFAYMRFAKKHITLGFYNIERLKDPAGLLEGQGNTLKHIKITSLDSGLKKQIAKWLVEITE</sequence>
<evidence type="ECO:0000313" key="3">
    <source>
        <dbReference type="Proteomes" id="UP000475249"/>
    </source>
</evidence>
<evidence type="ECO:0000313" key="2">
    <source>
        <dbReference type="EMBL" id="NAS11850.1"/>
    </source>
</evidence>
<protein>
    <submittedName>
        <fullName evidence="2">DUF1801 domain-containing protein</fullName>
    </submittedName>
</protein>
<organism evidence="2 3">
    <name type="scientific">Poritiphilus flavus</name>
    <dbReference type="NCBI Taxonomy" id="2697053"/>
    <lineage>
        <taxon>Bacteria</taxon>
        <taxon>Pseudomonadati</taxon>
        <taxon>Bacteroidota</taxon>
        <taxon>Flavobacteriia</taxon>
        <taxon>Flavobacteriales</taxon>
        <taxon>Flavobacteriaceae</taxon>
        <taxon>Poritiphilus</taxon>
    </lineage>
</organism>